<proteinExistence type="inferred from homology"/>
<evidence type="ECO:0000259" key="5">
    <source>
        <dbReference type="Pfam" id="PF13472"/>
    </source>
</evidence>
<evidence type="ECO:0000313" key="6">
    <source>
        <dbReference type="EMBL" id="ESP02992.1"/>
    </source>
</evidence>
<dbReference type="InterPro" id="IPR045136">
    <property type="entry name" value="Iah1-like"/>
</dbReference>
<comment type="function">
    <text evidence="2">Probable lipase.</text>
</comment>
<comment type="similarity">
    <text evidence="3">Belongs to the 'GDSL' lipolytic enzyme family. IAH1 subfamily.</text>
</comment>
<name>V4BAM8_LOTGI</name>
<evidence type="ECO:0000313" key="7">
    <source>
        <dbReference type="Proteomes" id="UP000030746"/>
    </source>
</evidence>
<accession>V4BAM8</accession>
<dbReference type="EMBL" id="KB200129">
    <property type="protein sequence ID" value="ESP02992.1"/>
    <property type="molecule type" value="Genomic_DNA"/>
</dbReference>
<protein>
    <recommendedName>
        <fullName evidence="4">Isoamyl acetate-hydrolyzing esterase 1 homolog</fullName>
    </recommendedName>
</protein>
<dbReference type="KEGG" id="lgi:LOTGIDRAFT_111055"/>
<evidence type="ECO:0000256" key="1">
    <source>
        <dbReference type="ARBA" id="ARBA00022801"/>
    </source>
</evidence>
<dbReference type="Proteomes" id="UP000030746">
    <property type="component" value="Unassembled WGS sequence"/>
</dbReference>
<dbReference type="FunFam" id="3.40.50.1110:FF:000002">
    <property type="entry name" value="isoamyl acetate-hydrolyzing esterase 1 homolog"/>
    <property type="match status" value="1"/>
</dbReference>
<dbReference type="OMA" id="VIWPKVI"/>
<dbReference type="CDD" id="cd01838">
    <property type="entry name" value="Isoamyl_acetate_hydrolase_like"/>
    <property type="match status" value="1"/>
</dbReference>
<organism evidence="6 7">
    <name type="scientific">Lottia gigantea</name>
    <name type="common">Giant owl limpet</name>
    <dbReference type="NCBI Taxonomy" id="225164"/>
    <lineage>
        <taxon>Eukaryota</taxon>
        <taxon>Metazoa</taxon>
        <taxon>Spiralia</taxon>
        <taxon>Lophotrochozoa</taxon>
        <taxon>Mollusca</taxon>
        <taxon>Gastropoda</taxon>
        <taxon>Patellogastropoda</taxon>
        <taxon>Lottioidea</taxon>
        <taxon>Lottiidae</taxon>
        <taxon>Lottia</taxon>
    </lineage>
</organism>
<dbReference type="RefSeq" id="XP_009046462.1">
    <property type="nucleotide sequence ID" value="XM_009048214.1"/>
</dbReference>
<evidence type="ECO:0000256" key="2">
    <source>
        <dbReference type="ARBA" id="ARBA00024673"/>
    </source>
</evidence>
<dbReference type="Gene3D" id="3.40.50.1110">
    <property type="entry name" value="SGNH hydrolase"/>
    <property type="match status" value="1"/>
</dbReference>
<dbReference type="HOGENOM" id="CLU_051989_0_2_1"/>
<keyword evidence="1" id="KW-0378">Hydrolase</keyword>
<keyword evidence="7" id="KW-1185">Reference proteome</keyword>
<evidence type="ECO:0000256" key="3">
    <source>
        <dbReference type="ARBA" id="ARBA00025755"/>
    </source>
</evidence>
<dbReference type="GeneID" id="20230671"/>
<dbReference type="Pfam" id="PF13472">
    <property type="entry name" value="Lipase_GDSL_2"/>
    <property type="match status" value="1"/>
</dbReference>
<dbReference type="OrthoDB" id="671439at2759"/>
<reference evidence="6 7" key="1">
    <citation type="journal article" date="2013" name="Nature">
        <title>Insights into bilaterian evolution from three spiralian genomes.</title>
        <authorList>
            <person name="Simakov O."/>
            <person name="Marletaz F."/>
            <person name="Cho S.J."/>
            <person name="Edsinger-Gonzales E."/>
            <person name="Havlak P."/>
            <person name="Hellsten U."/>
            <person name="Kuo D.H."/>
            <person name="Larsson T."/>
            <person name="Lv J."/>
            <person name="Arendt D."/>
            <person name="Savage R."/>
            <person name="Osoegawa K."/>
            <person name="de Jong P."/>
            <person name="Grimwood J."/>
            <person name="Chapman J.A."/>
            <person name="Shapiro H."/>
            <person name="Aerts A."/>
            <person name="Otillar R.P."/>
            <person name="Terry A.Y."/>
            <person name="Boore J.L."/>
            <person name="Grigoriev I.V."/>
            <person name="Lindberg D.R."/>
            <person name="Seaver E.C."/>
            <person name="Weisblat D.A."/>
            <person name="Putnam N.H."/>
            <person name="Rokhsar D.S."/>
        </authorList>
    </citation>
    <scope>NUCLEOTIDE SEQUENCE [LARGE SCALE GENOMIC DNA]</scope>
</reference>
<dbReference type="GO" id="GO:0016787">
    <property type="term" value="F:hydrolase activity"/>
    <property type="evidence" value="ECO:0007669"/>
    <property type="project" value="UniProtKB-KW"/>
</dbReference>
<gene>
    <name evidence="6" type="ORF">LOTGIDRAFT_111055</name>
</gene>
<dbReference type="PANTHER" id="PTHR14209:SF19">
    <property type="entry name" value="ISOAMYL ACETATE-HYDROLYZING ESTERASE 1 HOMOLOG"/>
    <property type="match status" value="1"/>
</dbReference>
<dbReference type="PANTHER" id="PTHR14209">
    <property type="entry name" value="ISOAMYL ACETATE-HYDROLYZING ESTERASE 1"/>
    <property type="match status" value="1"/>
</dbReference>
<evidence type="ECO:0000256" key="4">
    <source>
        <dbReference type="ARBA" id="ARBA00026152"/>
    </source>
</evidence>
<dbReference type="AlphaFoldDB" id="V4BAM8"/>
<dbReference type="CTD" id="20230671"/>
<feature type="domain" description="SGNH hydrolase-type esterase" evidence="5">
    <location>
        <begin position="15"/>
        <end position="201"/>
    </location>
</feature>
<sequence>MSVNQKEYTWPKIVLFGDSITQYSFKPQGGCWGALLADHLQRKCDVLNRGFSGFNSRWCKFMLPKIVTADITKDLAGVTLFLGANDSNNDDNIRQHVPLNEFTTNMTEMIEYLQSIGIEREKIILITCPAYDNDAWVSVCLRLACYKVKYSETTRKYASSCNKIAKETGVSLVDLYNDMLKHENWKEMLGDGLHLSAAGGQLLFESLKPIIDKLTSNIETKFPAWDEVDIQNPQLSL</sequence>
<dbReference type="InterPro" id="IPR013830">
    <property type="entry name" value="SGNH_hydro"/>
</dbReference>
<dbReference type="STRING" id="225164.V4BAM8"/>
<dbReference type="SUPFAM" id="SSF52266">
    <property type="entry name" value="SGNH hydrolase"/>
    <property type="match status" value="1"/>
</dbReference>
<dbReference type="InterPro" id="IPR036514">
    <property type="entry name" value="SGNH_hydro_sf"/>
</dbReference>